<keyword evidence="2" id="KW-0238">DNA-binding</keyword>
<keyword evidence="3" id="KW-0804">Transcription</keyword>
<dbReference type="SMART" id="SM00347">
    <property type="entry name" value="HTH_MARR"/>
    <property type="match status" value="1"/>
</dbReference>
<reference evidence="5 6" key="1">
    <citation type="submission" date="2024-03" db="EMBL/GenBank/DDBJ databases">
        <title>Human intestinal bacterial collection.</title>
        <authorList>
            <person name="Pauvert C."/>
            <person name="Hitch T.C.A."/>
            <person name="Clavel T."/>
        </authorList>
    </citation>
    <scope>NUCLEOTIDE SEQUENCE [LARGE SCALE GENOMIC DNA]</scope>
    <source>
        <strain evidence="5 6">CLA-JM-H11</strain>
    </source>
</reference>
<evidence type="ECO:0000256" key="2">
    <source>
        <dbReference type="ARBA" id="ARBA00023125"/>
    </source>
</evidence>
<feature type="domain" description="HTH marR-type" evidence="4">
    <location>
        <begin position="1"/>
        <end position="131"/>
    </location>
</feature>
<dbReference type="SUPFAM" id="SSF46785">
    <property type="entry name" value="Winged helix' DNA-binding domain"/>
    <property type="match status" value="1"/>
</dbReference>
<proteinExistence type="predicted"/>
<dbReference type="PANTHER" id="PTHR42756:SF1">
    <property type="entry name" value="TRANSCRIPTIONAL REPRESSOR OF EMRAB OPERON"/>
    <property type="match status" value="1"/>
</dbReference>
<dbReference type="InterPro" id="IPR036390">
    <property type="entry name" value="WH_DNA-bd_sf"/>
</dbReference>
<dbReference type="PROSITE" id="PS50995">
    <property type="entry name" value="HTH_MARR_2"/>
    <property type="match status" value="1"/>
</dbReference>
<keyword evidence="6" id="KW-1185">Reference proteome</keyword>
<evidence type="ECO:0000256" key="1">
    <source>
        <dbReference type="ARBA" id="ARBA00023015"/>
    </source>
</evidence>
<dbReference type="EMBL" id="JBBMFA010000081">
    <property type="protein sequence ID" value="MEQ2520108.1"/>
    <property type="molecule type" value="Genomic_DNA"/>
</dbReference>
<evidence type="ECO:0000313" key="5">
    <source>
        <dbReference type="EMBL" id="MEQ2520108.1"/>
    </source>
</evidence>
<dbReference type="NCBIfam" id="NF045593">
    <property type="entry name" value="bilirub_TF_BilQ"/>
    <property type="match status" value="1"/>
</dbReference>
<sequence>MFQTFAFYSTAFYREFSAYTARVLQSIGLNYGALFPLIYVGKHPGCTPSQLVHALGLDWGYGQRSIQKLVDDGFICRTKEGRSYRLELCEKGRHAFEVSHQVFFDWDQQALAPLTQEERGQLCQLLEKVRKGQIQQE</sequence>
<dbReference type="InterPro" id="IPR000835">
    <property type="entry name" value="HTH_MarR-typ"/>
</dbReference>
<dbReference type="InterPro" id="IPR054630">
    <property type="entry name" value="BilQ"/>
</dbReference>
<evidence type="ECO:0000259" key="4">
    <source>
        <dbReference type="PROSITE" id="PS50995"/>
    </source>
</evidence>
<protein>
    <submittedName>
        <fullName evidence="5">Bilirubin utilization transcriptional regulator BilQ</fullName>
    </submittedName>
</protein>
<dbReference type="Gene3D" id="1.10.10.10">
    <property type="entry name" value="Winged helix-like DNA-binding domain superfamily/Winged helix DNA-binding domain"/>
    <property type="match status" value="1"/>
</dbReference>
<name>A0ABV1GF34_9FIRM</name>
<evidence type="ECO:0000313" key="6">
    <source>
        <dbReference type="Proteomes" id="UP001477672"/>
    </source>
</evidence>
<organism evidence="5 6">
    <name type="scientific">Ruthenibacterium intestinale</name>
    <dbReference type="NCBI Taxonomy" id="3133163"/>
    <lineage>
        <taxon>Bacteria</taxon>
        <taxon>Bacillati</taxon>
        <taxon>Bacillota</taxon>
        <taxon>Clostridia</taxon>
        <taxon>Eubacteriales</taxon>
        <taxon>Oscillospiraceae</taxon>
        <taxon>Ruthenibacterium</taxon>
    </lineage>
</organism>
<keyword evidence="1" id="KW-0805">Transcription regulation</keyword>
<dbReference type="InterPro" id="IPR036388">
    <property type="entry name" value="WH-like_DNA-bd_sf"/>
</dbReference>
<comment type="caution">
    <text evidence="5">The sequence shown here is derived from an EMBL/GenBank/DDBJ whole genome shotgun (WGS) entry which is preliminary data.</text>
</comment>
<gene>
    <name evidence="5" type="primary">bilQ</name>
    <name evidence="5" type="ORF">WMO24_06660</name>
</gene>
<accession>A0ABV1GF34</accession>
<dbReference type="Proteomes" id="UP001477672">
    <property type="component" value="Unassembled WGS sequence"/>
</dbReference>
<dbReference type="PANTHER" id="PTHR42756">
    <property type="entry name" value="TRANSCRIPTIONAL REGULATOR, MARR"/>
    <property type="match status" value="1"/>
</dbReference>
<dbReference type="RefSeq" id="WP_349215555.1">
    <property type="nucleotide sequence ID" value="NZ_JBBMFA010000081.1"/>
</dbReference>
<evidence type="ECO:0000256" key="3">
    <source>
        <dbReference type="ARBA" id="ARBA00023163"/>
    </source>
</evidence>